<evidence type="ECO:0000313" key="3">
    <source>
        <dbReference type="EMBL" id="SRX79382.1"/>
    </source>
</evidence>
<organism evidence="3 4">
    <name type="scientific">Mycolicibacterium parafortuitum</name>
    <name type="common">Mycobacterium parafortuitum</name>
    <dbReference type="NCBI Taxonomy" id="39692"/>
    <lineage>
        <taxon>Bacteria</taxon>
        <taxon>Bacillati</taxon>
        <taxon>Actinomycetota</taxon>
        <taxon>Actinomycetes</taxon>
        <taxon>Mycobacteriales</taxon>
        <taxon>Mycobacteriaceae</taxon>
        <taxon>Mycolicibacterium</taxon>
    </lineage>
</organism>
<dbReference type="Proteomes" id="UP000252008">
    <property type="component" value="Unassembled WGS sequence"/>
</dbReference>
<dbReference type="EMBL" id="UEGS01000001">
    <property type="protein sequence ID" value="SRX79382.1"/>
    <property type="molecule type" value="Genomic_DNA"/>
</dbReference>
<dbReference type="Gene3D" id="3.20.20.70">
    <property type="entry name" value="Aldolase class I"/>
    <property type="match status" value="1"/>
</dbReference>
<dbReference type="AlphaFoldDB" id="A0A375YE36"/>
<evidence type="ECO:0000259" key="2">
    <source>
        <dbReference type="Pfam" id="PF03537"/>
    </source>
</evidence>
<gene>
    <name evidence="3" type="ORF">MPP7335_01119</name>
</gene>
<dbReference type="PANTHER" id="PTHR35273:SF2">
    <property type="entry name" value="ALPHA-GALACTOSIDASE"/>
    <property type="match status" value="1"/>
</dbReference>
<dbReference type="Pfam" id="PF03537">
    <property type="entry name" value="Glyco_hydro_114"/>
    <property type="match status" value="1"/>
</dbReference>
<evidence type="ECO:0000256" key="1">
    <source>
        <dbReference type="SAM" id="SignalP"/>
    </source>
</evidence>
<reference evidence="3 4" key="1">
    <citation type="submission" date="2018-05" db="EMBL/GenBank/DDBJ databases">
        <authorList>
            <consortium name="IHU Genomes"/>
        </authorList>
    </citation>
    <scope>NUCLEOTIDE SEQUENCE [LARGE SCALE GENOMIC DNA]</scope>
    <source>
        <strain evidence="3 4">P7335</strain>
    </source>
</reference>
<dbReference type="STRING" id="39692.BST38_16065"/>
<dbReference type="InterPro" id="IPR013785">
    <property type="entry name" value="Aldolase_TIM"/>
</dbReference>
<protein>
    <submittedName>
        <fullName evidence="3">Secreted protein [Actinoplanes friuliensis DSM 7358]</fullName>
    </submittedName>
</protein>
<dbReference type="PANTHER" id="PTHR35273">
    <property type="entry name" value="ALPHA-1,4 POLYGALACTOSAMINIDASE, PUTATIVE (AFU_ORTHOLOGUE AFUA_3G07890)-RELATED"/>
    <property type="match status" value="1"/>
</dbReference>
<accession>A0A375YE36</accession>
<feature type="signal peptide" evidence="1">
    <location>
        <begin position="1"/>
        <end position="32"/>
    </location>
</feature>
<feature type="chain" id="PRO_5039691559" evidence="1">
    <location>
        <begin position="33"/>
        <end position="273"/>
    </location>
</feature>
<proteinExistence type="predicted"/>
<keyword evidence="1" id="KW-0732">Signal</keyword>
<dbReference type="InterPro" id="IPR004352">
    <property type="entry name" value="GH114_TIM-barrel"/>
</dbReference>
<dbReference type="SUPFAM" id="SSF51445">
    <property type="entry name" value="(Trans)glycosidases"/>
    <property type="match status" value="1"/>
</dbReference>
<dbReference type="InterPro" id="IPR017853">
    <property type="entry name" value="GH"/>
</dbReference>
<feature type="domain" description="Glycoside-hydrolase family GH114 TIM-barrel" evidence="2">
    <location>
        <begin position="45"/>
        <end position="260"/>
    </location>
</feature>
<dbReference type="RefSeq" id="WP_237160818.1">
    <property type="nucleotide sequence ID" value="NZ_MVID01000014.1"/>
</dbReference>
<keyword evidence="4" id="KW-1185">Reference proteome</keyword>
<name>A0A375YE36_MYCPF</name>
<evidence type="ECO:0000313" key="4">
    <source>
        <dbReference type="Proteomes" id="UP000252008"/>
    </source>
</evidence>
<sequence>MVEMMPTAHRFVMAIVVVLSAAMAAACAPAVASPIALPPVGGAPDYQLGAAYPPSPQVTIVARDRTAAPPEGTYAICYVNAFQTQPGEIGFWPPEVLLRNADGSLTRDPDWPEEVLLDTRTPEQRDAIRGVVNGWIRGCAEKGYNAVEFDNIDSYTRVDVLRRADAVALARDLTSFAHSVGLATAQKNAAEDAPALRAAGFDFAVAEECAAYDECSSYTGVYGNHVVAIEYTDNLPQPFIRMCAGPDHVRSTVLRDRDLVAPSEPGYHFELCP</sequence>